<name>A0A058ZDL0_FONAL</name>
<dbReference type="GeneID" id="20524796"/>
<protein>
    <submittedName>
        <fullName evidence="1">Uncharacterized protein</fullName>
    </submittedName>
</protein>
<evidence type="ECO:0000313" key="2">
    <source>
        <dbReference type="Proteomes" id="UP000030693"/>
    </source>
</evidence>
<dbReference type="RefSeq" id="XP_009492176.1">
    <property type="nucleotide sequence ID" value="XM_009493901.1"/>
</dbReference>
<reference evidence="1" key="1">
    <citation type="submission" date="2013-04" db="EMBL/GenBank/DDBJ databases">
        <title>The Genome Sequence of Fonticula alba ATCC 38817.</title>
        <authorList>
            <consortium name="The Broad Institute Genomics Platform"/>
            <person name="Russ C."/>
            <person name="Cuomo C."/>
            <person name="Burger G."/>
            <person name="Gray M.W."/>
            <person name="Holland P.W.H."/>
            <person name="King N."/>
            <person name="Lang F.B.F."/>
            <person name="Roger A.J."/>
            <person name="Ruiz-Trillo I."/>
            <person name="Brown M."/>
            <person name="Walker B."/>
            <person name="Young S."/>
            <person name="Zeng Q."/>
            <person name="Gargeya S."/>
            <person name="Fitzgerald M."/>
            <person name="Haas B."/>
            <person name="Abouelleil A."/>
            <person name="Allen A.W."/>
            <person name="Alvarado L."/>
            <person name="Arachchi H.M."/>
            <person name="Berlin A.M."/>
            <person name="Chapman S.B."/>
            <person name="Gainer-Dewar J."/>
            <person name="Goldberg J."/>
            <person name="Griggs A."/>
            <person name="Gujja S."/>
            <person name="Hansen M."/>
            <person name="Howarth C."/>
            <person name="Imamovic A."/>
            <person name="Ireland A."/>
            <person name="Larimer J."/>
            <person name="McCowan C."/>
            <person name="Murphy C."/>
            <person name="Pearson M."/>
            <person name="Poon T.W."/>
            <person name="Priest M."/>
            <person name="Roberts A."/>
            <person name="Saif S."/>
            <person name="Shea T."/>
            <person name="Sisk P."/>
            <person name="Sykes S."/>
            <person name="Wortman J."/>
            <person name="Nusbaum C."/>
            <person name="Birren B."/>
        </authorList>
    </citation>
    <scope>NUCLEOTIDE SEQUENCE [LARGE SCALE GENOMIC DNA]</scope>
    <source>
        <strain evidence="1">ATCC 38817</strain>
    </source>
</reference>
<sequence length="77" mass="8830">MDFGQNGRHDSYLAQVSDEIMNHHLGTESTKLLLKQIRECVRSAGVNHQKVCKELGEEMAFRLANNCVSDYARQNHR</sequence>
<dbReference type="EMBL" id="KB932201">
    <property type="protein sequence ID" value="KCV72475.1"/>
    <property type="molecule type" value="Genomic_DNA"/>
</dbReference>
<accession>A0A058ZDL0</accession>
<proteinExistence type="predicted"/>
<dbReference type="Proteomes" id="UP000030693">
    <property type="component" value="Unassembled WGS sequence"/>
</dbReference>
<keyword evidence="2" id="KW-1185">Reference proteome</keyword>
<evidence type="ECO:0000313" key="1">
    <source>
        <dbReference type="EMBL" id="KCV72475.1"/>
    </source>
</evidence>
<organism evidence="1">
    <name type="scientific">Fonticula alba</name>
    <name type="common">Slime mold</name>
    <dbReference type="NCBI Taxonomy" id="691883"/>
    <lineage>
        <taxon>Eukaryota</taxon>
        <taxon>Rotosphaerida</taxon>
        <taxon>Fonticulaceae</taxon>
        <taxon>Fonticula</taxon>
    </lineage>
</organism>
<dbReference type="AlphaFoldDB" id="A0A058ZDL0"/>
<gene>
    <name evidence="1" type="ORF">H696_00071</name>
</gene>